<protein>
    <recommendedName>
        <fullName evidence="1">Peptidase S74 domain-containing protein</fullName>
    </recommendedName>
</protein>
<dbReference type="InterPro" id="IPR030392">
    <property type="entry name" value="S74_ICA"/>
</dbReference>
<dbReference type="Pfam" id="PF13884">
    <property type="entry name" value="Peptidase_S74"/>
    <property type="match status" value="1"/>
</dbReference>
<sequence>MSRVTYLKEIIINDDVSIYTILYELYQDMYHKREWAGENGSHPFTGDITSIFEPQAKEGASLENREIVIAAAGGNMTYDESYNLLDGMGDIEASTDIYNAIKEAFPSATRVGAVDANGDPTTTMSGALTLHTDHFSRPYNVDDYFNGWTIVAKNAGQTGTGIISDFNSSDGAIVVAWDVVVTTDTNTKYTMLPPSHVWWTCPPADIIIDRYNLFKREMAIEVLKQQRDAILSETEKYINPDYPHKYKSKKDSWKTYRQSIRNLTEQVETLSKPAWSNHSRNWGDDIPFDVDMKTFDPTKGTLRLKSKQESRHATSASKLENDSNFWTSNDTFGGWKKTVNGVEENITSGFNLTKPDETDDSGEDGKNIFIVTVVDKTTNHPIQGDSSYAFLIDDVEGDFLKLTPGTYQFDQSHYSNKGYKIKLFIGGGDTLTEFTDNVSYNGNAGDTGAYLQVVITEMTPFSLQYHHEMHTSLNNVKNMGGYIHVGGTRMPPPLLGLNIDSGSTGNTNLTIKSSNEADGEAHLTMISDNHEHEGDGFQLKVVNGILTLSSDHTKKETYDKTILTITGHATDTSILTEITGDLTVSGTVDATIGATTPAAGTFTTLTANDQLVVNAGATITSDTTDEITLAVKGIDSQTVNLLTIGLSDNTDKLTVSNAGITTAASLVATTADINAGTVDATIGATTPAAGTFTTLTANDQLVVNAGATITSDTTDEITLAVKGIDSQTVNLLTIGLSDNTDKLTVSNAGITTAASLVIGNGDTSYTLPTTRADASDKVLTSDASGGVTWETPSGGGGGGVISSIDNFADNRIVTAVGSNGLYGESALKFNSYSAGNYLDSISDSDDKGLHFLINGFTRVQIDKSKIKMSAITEIDSAALWPSIAYSASLGAATLGDPEYAPLRLIRAPSRTDTQAPDETMVALALRSRLNTPNSGNSSTWPYAKKDYGVGLDFEVETGRFAHYTPDIKIGARIETVLISDAASGNHSNPPEVGEGFDLVFNTMSGGAPATEALRIHDNGNLTLKGDIILDGGGLFQNQINGSDIEFKTKTGGGDNVSMIKINNGSSIDFCEGYEGSPSGSGMTLNASSGDLSIRGKLVVNGGLSLNLGVTNATGDMFYRDSLGNFTRLARGTGGQVLKMNEAGDAPIWENESGGGGGSLPSGLTYNDNGANSIFSVIGNITASKDITAFQSSDIRLKEKLVTISEPNEKIKKINGYEFDWNEKHEIYKNTHDVGVVAQEIEEVLPEIVIERDDGYKAVKYEKIIALLIESNKDLLKRVEELEELIKKK</sequence>
<organism evidence="2">
    <name type="scientific">viral metagenome</name>
    <dbReference type="NCBI Taxonomy" id="1070528"/>
    <lineage>
        <taxon>unclassified sequences</taxon>
        <taxon>metagenomes</taxon>
        <taxon>organismal metagenomes</taxon>
    </lineage>
</organism>
<dbReference type="InterPro" id="IPR031893">
    <property type="entry name" value="Phage_tail_APC"/>
</dbReference>
<dbReference type="PROSITE" id="PS51688">
    <property type="entry name" value="ICA"/>
    <property type="match status" value="1"/>
</dbReference>
<dbReference type="EMBL" id="MN741027">
    <property type="protein sequence ID" value="QHU23298.1"/>
    <property type="molecule type" value="Genomic_DNA"/>
</dbReference>
<dbReference type="Gene3D" id="6.10.140.1310">
    <property type="match status" value="1"/>
</dbReference>
<feature type="domain" description="Peptidase S74" evidence="1">
    <location>
        <begin position="1192"/>
        <end position="1285"/>
    </location>
</feature>
<proteinExistence type="predicted"/>
<evidence type="ECO:0000259" key="1">
    <source>
        <dbReference type="PROSITE" id="PS51688"/>
    </source>
</evidence>
<name>A0A6C0L4B3_9ZZZZ</name>
<evidence type="ECO:0000313" key="2">
    <source>
        <dbReference type="EMBL" id="QHU23298.1"/>
    </source>
</evidence>
<dbReference type="Pfam" id="PF16778">
    <property type="entry name" value="Phage_tail_APC"/>
    <property type="match status" value="1"/>
</dbReference>
<reference evidence="2" key="1">
    <citation type="journal article" date="2020" name="Nature">
        <title>Giant virus diversity and host interactions through global metagenomics.</title>
        <authorList>
            <person name="Schulz F."/>
            <person name="Roux S."/>
            <person name="Paez-Espino D."/>
            <person name="Jungbluth S."/>
            <person name="Walsh D.A."/>
            <person name="Denef V.J."/>
            <person name="McMahon K.D."/>
            <person name="Konstantinidis K.T."/>
            <person name="Eloe-Fadrosh E.A."/>
            <person name="Kyrpides N.C."/>
            <person name="Woyke T."/>
        </authorList>
    </citation>
    <scope>NUCLEOTIDE SEQUENCE</scope>
    <source>
        <strain evidence="2">GVMAG-S-ERX555907-94</strain>
    </source>
</reference>
<accession>A0A6C0L4B3</accession>